<comment type="similarity">
    <text evidence="1">Belongs to the LysR transcriptional regulatory family.</text>
</comment>
<evidence type="ECO:0000259" key="5">
    <source>
        <dbReference type="Pfam" id="PF00126"/>
    </source>
</evidence>
<evidence type="ECO:0000256" key="2">
    <source>
        <dbReference type="ARBA" id="ARBA00023015"/>
    </source>
</evidence>
<dbReference type="SUPFAM" id="SSF53850">
    <property type="entry name" value="Periplasmic binding protein-like II"/>
    <property type="match status" value="1"/>
</dbReference>
<gene>
    <name evidence="7" type="ORF">SAMN04488118_108196</name>
</gene>
<dbReference type="PANTHER" id="PTHR30537:SF3">
    <property type="entry name" value="TRANSCRIPTIONAL REGULATORY PROTEIN"/>
    <property type="match status" value="1"/>
</dbReference>
<feature type="domain" description="HTH lysR-type" evidence="5">
    <location>
        <begin position="6"/>
        <end position="63"/>
    </location>
</feature>
<evidence type="ECO:0000313" key="8">
    <source>
        <dbReference type="Proteomes" id="UP000198767"/>
    </source>
</evidence>
<evidence type="ECO:0000256" key="3">
    <source>
        <dbReference type="ARBA" id="ARBA00023125"/>
    </source>
</evidence>
<keyword evidence="8" id="KW-1185">Reference proteome</keyword>
<feature type="domain" description="LysR substrate-binding" evidence="6">
    <location>
        <begin position="91"/>
        <end position="282"/>
    </location>
</feature>
<dbReference type="GO" id="GO:0043565">
    <property type="term" value="F:sequence-specific DNA binding"/>
    <property type="evidence" value="ECO:0007669"/>
    <property type="project" value="TreeGrafter"/>
</dbReference>
<dbReference type="AlphaFoldDB" id="A0A1G5R5J5"/>
<dbReference type="RefSeq" id="WP_090219844.1">
    <property type="nucleotide sequence ID" value="NZ_FMWG01000008.1"/>
</dbReference>
<evidence type="ECO:0000313" key="7">
    <source>
        <dbReference type="EMBL" id="SCZ69090.1"/>
    </source>
</evidence>
<dbReference type="Gene3D" id="1.10.10.10">
    <property type="entry name" value="Winged helix-like DNA-binding domain superfamily/Winged helix DNA-binding domain"/>
    <property type="match status" value="1"/>
</dbReference>
<dbReference type="Gene3D" id="3.40.190.290">
    <property type="match status" value="1"/>
</dbReference>
<dbReference type="Proteomes" id="UP000198767">
    <property type="component" value="Unassembled WGS sequence"/>
</dbReference>
<keyword evidence="2" id="KW-0805">Transcription regulation</keyword>
<dbReference type="InterPro" id="IPR036388">
    <property type="entry name" value="WH-like_DNA-bd_sf"/>
</dbReference>
<evidence type="ECO:0000256" key="1">
    <source>
        <dbReference type="ARBA" id="ARBA00009437"/>
    </source>
</evidence>
<evidence type="ECO:0000259" key="6">
    <source>
        <dbReference type="Pfam" id="PF03466"/>
    </source>
</evidence>
<name>A0A1G5R5J5_9RHOB</name>
<reference evidence="7 8" key="1">
    <citation type="submission" date="2016-10" db="EMBL/GenBank/DDBJ databases">
        <authorList>
            <person name="de Groot N.N."/>
        </authorList>
    </citation>
    <scope>NUCLEOTIDE SEQUENCE [LARGE SCALE GENOMIC DNA]</scope>
    <source>
        <strain evidence="7 8">U95</strain>
    </source>
</reference>
<dbReference type="GO" id="GO:0006351">
    <property type="term" value="P:DNA-templated transcription"/>
    <property type="evidence" value="ECO:0007669"/>
    <property type="project" value="TreeGrafter"/>
</dbReference>
<dbReference type="InterPro" id="IPR005119">
    <property type="entry name" value="LysR_subst-bd"/>
</dbReference>
<keyword evidence="3" id="KW-0238">DNA-binding</keyword>
<dbReference type="Pfam" id="PF03466">
    <property type="entry name" value="LysR_substrate"/>
    <property type="match status" value="1"/>
</dbReference>
<organism evidence="7 8">
    <name type="scientific">Epibacterium ulvae</name>
    <dbReference type="NCBI Taxonomy" id="1156985"/>
    <lineage>
        <taxon>Bacteria</taxon>
        <taxon>Pseudomonadati</taxon>
        <taxon>Pseudomonadota</taxon>
        <taxon>Alphaproteobacteria</taxon>
        <taxon>Rhodobacterales</taxon>
        <taxon>Roseobacteraceae</taxon>
        <taxon>Epibacterium</taxon>
    </lineage>
</organism>
<accession>A0A1G5R5J5</accession>
<dbReference type="STRING" id="1156985.SAMN04488118_108196"/>
<dbReference type="InterPro" id="IPR036390">
    <property type="entry name" value="WH_DNA-bd_sf"/>
</dbReference>
<protein>
    <submittedName>
        <fullName evidence="7">Transcriptional regulator, LysR family</fullName>
    </submittedName>
</protein>
<sequence>MANLNWEDIRSILAVVQLGSLSKAGMHLGVNYTTVSRRIQRAEDALGHPLFERHPEGYVPLPEAHEIAHTAERMEHEEFSLMRRLAGKQSALSGSLTFTAPQLLIQSHLAPVLAEFTSRYPEIDLKVKASYDILDLSRREADLALRISHEPQGHLIGRRLCDQRSAFFGTPEISQAAAFDHKAQVEWLLFIHQDTVPEIVQTVHPNVRIRARLDDMGSLMAAAQAGMGVLRMPLFLEAACAGLVRLPHLPLTPYAPVWLLNHEDLQQSPKVNALKEMLVAWFRQNSHVFQGNSATAVGL</sequence>
<dbReference type="GO" id="GO:0003700">
    <property type="term" value="F:DNA-binding transcription factor activity"/>
    <property type="evidence" value="ECO:0007669"/>
    <property type="project" value="InterPro"/>
</dbReference>
<dbReference type="OrthoDB" id="9798121at2"/>
<dbReference type="InterPro" id="IPR000847">
    <property type="entry name" value="LysR_HTH_N"/>
</dbReference>
<dbReference type="Pfam" id="PF00126">
    <property type="entry name" value="HTH_1"/>
    <property type="match status" value="1"/>
</dbReference>
<dbReference type="EMBL" id="FMWG01000008">
    <property type="protein sequence ID" value="SCZ69090.1"/>
    <property type="molecule type" value="Genomic_DNA"/>
</dbReference>
<dbReference type="PANTHER" id="PTHR30537">
    <property type="entry name" value="HTH-TYPE TRANSCRIPTIONAL REGULATOR"/>
    <property type="match status" value="1"/>
</dbReference>
<proteinExistence type="inferred from homology"/>
<dbReference type="InterPro" id="IPR058163">
    <property type="entry name" value="LysR-type_TF_proteobact-type"/>
</dbReference>
<keyword evidence="4" id="KW-0804">Transcription</keyword>
<evidence type="ECO:0000256" key="4">
    <source>
        <dbReference type="ARBA" id="ARBA00023163"/>
    </source>
</evidence>
<dbReference type="SUPFAM" id="SSF46785">
    <property type="entry name" value="Winged helix' DNA-binding domain"/>
    <property type="match status" value="1"/>
</dbReference>